<evidence type="ECO:0000313" key="3">
    <source>
        <dbReference type="EMBL" id="JAV88904.1"/>
    </source>
</evidence>
<gene>
    <name evidence="4" type="ORF">PPYR_14424</name>
</gene>
<feature type="chain" id="PRO_5036029889" evidence="2">
    <location>
        <begin position="18"/>
        <end position="106"/>
    </location>
</feature>
<dbReference type="Proteomes" id="UP000327044">
    <property type="component" value="Unassembled WGS sequence"/>
</dbReference>
<evidence type="ECO:0000256" key="2">
    <source>
        <dbReference type="SAM" id="SignalP"/>
    </source>
</evidence>
<protein>
    <submittedName>
        <fullName evidence="3">Uncharacterized protein</fullName>
    </submittedName>
</protein>
<feature type="region of interest" description="Disordered" evidence="1">
    <location>
        <begin position="25"/>
        <end position="82"/>
    </location>
</feature>
<reference evidence="3" key="1">
    <citation type="journal article" date="2016" name="Sci. Rep.">
        <title>Molecular characterization of firefly nuptial gifts: a multi-omics approach sheds light on postcopulatory sexual selection.</title>
        <authorList>
            <person name="Al-Wathiqui N."/>
            <person name="Fallon T.R."/>
            <person name="South A."/>
            <person name="Weng J.K."/>
            <person name="Lewis S.M."/>
        </authorList>
    </citation>
    <scope>NUCLEOTIDE SEQUENCE</scope>
</reference>
<evidence type="ECO:0000256" key="1">
    <source>
        <dbReference type="SAM" id="MobiDB-lite"/>
    </source>
</evidence>
<evidence type="ECO:0000313" key="4">
    <source>
        <dbReference type="EMBL" id="KAB0792465.1"/>
    </source>
</evidence>
<dbReference type="InParanoid" id="A0A1Y1MT73"/>
<reference evidence="4" key="3">
    <citation type="submission" date="2019-08" db="EMBL/GenBank/DDBJ databases">
        <authorList>
            <consortium name="Photinus pyralis genome working group"/>
            <person name="Fallon T.R."/>
            <person name="Sander Lower S.E."/>
            <person name="Weng J.-K."/>
        </authorList>
    </citation>
    <scope>NUCLEOTIDE SEQUENCE</scope>
    <source>
        <strain evidence="4">1611_PpyrPB1</strain>
        <tissue evidence="4">Whole body</tissue>
    </source>
</reference>
<organism evidence="3">
    <name type="scientific">Photinus pyralis</name>
    <name type="common">Common eastern firefly</name>
    <name type="synonym">Lampyris pyralis</name>
    <dbReference type="NCBI Taxonomy" id="7054"/>
    <lineage>
        <taxon>Eukaryota</taxon>
        <taxon>Metazoa</taxon>
        <taxon>Ecdysozoa</taxon>
        <taxon>Arthropoda</taxon>
        <taxon>Hexapoda</taxon>
        <taxon>Insecta</taxon>
        <taxon>Pterygota</taxon>
        <taxon>Neoptera</taxon>
        <taxon>Endopterygota</taxon>
        <taxon>Coleoptera</taxon>
        <taxon>Polyphaga</taxon>
        <taxon>Elateriformia</taxon>
        <taxon>Elateroidea</taxon>
        <taxon>Lampyridae</taxon>
        <taxon>Lampyrinae</taxon>
        <taxon>Photinus</taxon>
    </lineage>
</organism>
<dbReference type="AlphaFoldDB" id="A0A1Y1MT73"/>
<feature type="signal peptide" evidence="2">
    <location>
        <begin position="1"/>
        <end position="17"/>
    </location>
</feature>
<accession>A0A1Y1MT73</accession>
<keyword evidence="5" id="KW-1185">Reference proteome</keyword>
<evidence type="ECO:0000313" key="5">
    <source>
        <dbReference type="Proteomes" id="UP000327044"/>
    </source>
</evidence>
<reference evidence="4 5" key="2">
    <citation type="journal article" date="2018" name="Elife">
        <title>Firefly genomes illuminate parallel origins of bioluminescence in beetles.</title>
        <authorList>
            <person name="Fallon T.R."/>
            <person name="Lower S.E."/>
            <person name="Chang C.H."/>
            <person name="Bessho-Uehara M."/>
            <person name="Martin G.J."/>
            <person name="Bewick A.J."/>
            <person name="Behringer M."/>
            <person name="Debat H.J."/>
            <person name="Wong I."/>
            <person name="Day J.C."/>
            <person name="Suvorov A."/>
            <person name="Silva C.J."/>
            <person name="Stanger-Hall K.F."/>
            <person name="Hall D.W."/>
            <person name="Schmitz R.J."/>
            <person name="Nelson D.R."/>
            <person name="Lewis S.M."/>
            <person name="Shigenobu S."/>
            <person name="Bybee S.M."/>
            <person name="Larracuente A.M."/>
            <person name="Oba Y."/>
            <person name="Weng J.K."/>
        </authorList>
    </citation>
    <scope>NUCLEOTIDE SEQUENCE [LARGE SCALE GENOMIC DNA]</scope>
    <source>
        <strain evidence="4">1611_PpyrPB1</strain>
        <tissue evidence="4">Whole body</tissue>
    </source>
</reference>
<keyword evidence="2" id="KW-0732">Signal</keyword>
<dbReference type="EMBL" id="GEZM01021617">
    <property type="protein sequence ID" value="JAV88904.1"/>
    <property type="molecule type" value="Transcribed_RNA"/>
</dbReference>
<sequence length="106" mass="11131">MSLRSFILLSIFAFVLAFADEPTEHPNATHVEEHAPAEAGQKAETSPPPLAPRYNGAGADSGEPSGGEPIPHDPVTEGGASSSSLSNFFILVTCNLLVTFLVKHFA</sequence>
<dbReference type="EMBL" id="VVIM01000010">
    <property type="protein sequence ID" value="KAB0792465.1"/>
    <property type="molecule type" value="Genomic_DNA"/>
</dbReference>
<name>A0A1Y1MT73_PHOPY</name>
<proteinExistence type="predicted"/>